<dbReference type="Proteomes" id="UP000241290">
    <property type="component" value="Genome"/>
</dbReference>
<evidence type="ECO:0000313" key="2">
    <source>
        <dbReference type="Proteomes" id="UP000241290"/>
    </source>
</evidence>
<gene>
    <name evidence="1" type="primary">121</name>
    <name evidence="1" type="ORF">SEA_FINCH_121</name>
</gene>
<dbReference type="GeneID" id="64766374"/>
<organism evidence="1 2">
    <name type="scientific">Rhodococcus phage Finch</name>
    <dbReference type="NCBI Taxonomy" id="2094144"/>
    <lineage>
        <taxon>Viruses</taxon>
        <taxon>Duplodnaviria</taxon>
        <taxon>Heunggongvirae</taxon>
        <taxon>Uroviricota</taxon>
        <taxon>Caudoviricetes</taxon>
        <taxon>Finchvirus</taxon>
        <taxon>Finchvirus finch</taxon>
    </lineage>
</organism>
<sequence>MGDDISGLTARELQSAWDDFTDRLFQAWFAEYSKLWGAIEARKFRDHISHGYGSDMLDSFMEWVEGSES</sequence>
<name>A0A2P1JXK8_9CAUD</name>
<dbReference type="EMBL" id="MG962366">
    <property type="protein sequence ID" value="AVO25052.1"/>
    <property type="molecule type" value="Genomic_DNA"/>
</dbReference>
<proteinExistence type="predicted"/>
<protein>
    <submittedName>
        <fullName evidence="1">Uncharacterized protein</fullName>
    </submittedName>
</protein>
<dbReference type="RefSeq" id="YP_010059143.1">
    <property type="nucleotide sequence ID" value="NC_054724.1"/>
</dbReference>
<keyword evidence="2" id="KW-1185">Reference proteome</keyword>
<dbReference type="KEGG" id="vg:64766374"/>
<reference evidence="2" key="1">
    <citation type="submission" date="2018-02" db="EMBL/GenBank/DDBJ databases">
        <authorList>
            <person name="Cohen D.B."/>
            <person name="Kent A.D."/>
        </authorList>
    </citation>
    <scope>NUCLEOTIDE SEQUENCE [LARGE SCALE GENOMIC DNA]</scope>
</reference>
<accession>A0A2P1JXK8</accession>
<evidence type="ECO:0000313" key="1">
    <source>
        <dbReference type="EMBL" id="AVO25052.1"/>
    </source>
</evidence>